<keyword evidence="1" id="KW-0175">Coiled coil</keyword>
<dbReference type="RefSeq" id="WP_068585730.1">
    <property type="nucleotide sequence ID" value="NZ_FTNK01000004.1"/>
</dbReference>
<proteinExistence type="predicted"/>
<evidence type="ECO:0000256" key="1">
    <source>
        <dbReference type="SAM" id="Coils"/>
    </source>
</evidence>
<feature type="coiled-coil region" evidence="1">
    <location>
        <begin position="33"/>
        <end position="60"/>
    </location>
</feature>
<sequence>MRSESALVNYWTTDVMTGVITDVTVIEEMHEFKIKVQTEVERMLEELRKVENNLILENKKLDYWINKYNEFNSKCLDLEMADMRKRMKIAESEANHWRLAAENMFNRTELSGTRYDSLKDHANEIQEMKGRERKLKVAISEAMDATLDEVELAFQKIINERYAQYSVR</sequence>
<dbReference type="EMBL" id="FTNK01000004">
    <property type="protein sequence ID" value="SIQ80031.1"/>
    <property type="molecule type" value="Genomic_DNA"/>
</dbReference>
<evidence type="ECO:0000313" key="3">
    <source>
        <dbReference type="Proteomes" id="UP000186666"/>
    </source>
</evidence>
<evidence type="ECO:0000313" key="2">
    <source>
        <dbReference type="EMBL" id="SIQ80031.1"/>
    </source>
</evidence>
<protein>
    <submittedName>
        <fullName evidence="2">Uncharacterized protein</fullName>
    </submittedName>
</protein>
<reference evidence="2 3" key="1">
    <citation type="submission" date="2017-01" db="EMBL/GenBank/DDBJ databases">
        <authorList>
            <person name="Varghese N."/>
            <person name="Submissions S."/>
        </authorList>
    </citation>
    <scope>NUCLEOTIDE SEQUENCE [LARGE SCALE GENOMIC DNA]</scope>
    <source>
        <strain evidence="2 3">ATCC 23464</strain>
    </source>
</reference>
<comment type="caution">
    <text evidence="2">The sequence shown here is derived from an EMBL/GenBank/DDBJ whole genome shotgun (WGS) entry which is preliminary data.</text>
</comment>
<gene>
    <name evidence="2" type="ORF">SAMN05421578_104108</name>
</gene>
<organism evidence="2 3">
    <name type="scientific">Paenibacillus macquariensis</name>
    <dbReference type="NCBI Taxonomy" id="948756"/>
    <lineage>
        <taxon>Bacteria</taxon>
        <taxon>Bacillati</taxon>
        <taxon>Bacillota</taxon>
        <taxon>Bacilli</taxon>
        <taxon>Bacillales</taxon>
        <taxon>Paenibacillaceae</taxon>
        <taxon>Paenibacillus</taxon>
    </lineage>
</organism>
<keyword evidence="3" id="KW-1185">Reference proteome</keyword>
<dbReference type="Proteomes" id="UP000186666">
    <property type="component" value="Unassembled WGS sequence"/>
</dbReference>
<accession>A0ABY1JUK8</accession>
<name>A0ABY1JUK8_9BACL</name>